<dbReference type="Pfam" id="PF00155">
    <property type="entry name" value="Aminotran_1_2"/>
    <property type="match status" value="1"/>
</dbReference>
<dbReference type="InterPro" id="IPR015424">
    <property type="entry name" value="PyrdxlP-dep_Trfase"/>
</dbReference>
<feature type="domain" description="HTH gntR-type" evidence="6">
    <location>
        <begin position="57"/>
        <end position="125"/>
    </location>
</feature>
<evidence type="ECO:0000313" key="8">
    <source>
        <dbReference type="Proteomes" id="UP000234752"/>
    </source>
</evidence>
<sequence length="548" mass="59011">MPRSAGITTFLPANHGTIRDAVPPEVRNDTRLSASRSPRMKLSQGPLLSLFDGSDGTPLQQRLFDRLRGAIVNGAIRPGERLPSTRTLAADLGVSRNTVVAAVDRLTSEGYLEARIGSGTFVCRTLPDDAMAPAVRLAPNNTARVPQAAAPKPAVPVPAAGAELLPFEPCTPAYDQFDIDTWRRLLAKRWRDAGGLLLGNDTSGGWTALRRVLAGHLQTSRGIACDPEQILILPDRRSGLEFVATLLLTAGDTVWLEEPGCPLQALTFAHRGYNVAHVPVDADGIDPERGARLAPDARLALVTPGWQYPTGGTMPLRRRMAVLAWARRSGAWLLEDDRDGGYRYTGRPLPALQGLDENERVLHLGALDNTLVPALRLSWLVVPSSLVSAAQNLRARMGMHVPLPEQMAVHDFLVEGHYASHMRRTRRLYAERQQALLFAAERHWSGAIAVDAASSGLHLVGRVSPSVGVDDATLSALAAQARIALPAISACRRGPGIAGDPGAVVLGYAAFTPERLARAAERLAGVIDKARSTQTHRLVQPRRLVPAE</sequence>
<dbReference type="PANTHER" id="PTHR46577:SF1">
    <property type="entry name" value="HTH-TYPE TRANSCRIPTIONAL REGULATORY PROTEIN GABR"/>
    <property type="match status" value="1"/>
</dbReference>
<evidence type="ECO:0000256" key="1">
    <source>
        <dbReference type="ARBA" id="ARBA00005384"/>
    </source>
</evidence>
<dbReference type="InterPro" id="IPR000524">
    <property type="entry name" value="Tscrpt_reg_HTH_GntR"/>
</dbReference>
<dbReference type="Gene3D" id="1.10.10.10">
    <property type="entry name" value="Winged helix-like DNA-binding domain superfamily/Winged helix DNA-binding domain"/>
    <property type="match status" value="1"/>
</dbReference>
<dbReference type="InterPro" id="IPR004839">
    <property type="entry name" value="Aminotransferase_I/II_large"/>
</dbReference>
<keyword evidence="5" id="KW-0804">Transcription</keyword>
<evidence type="ECO:0000256" key="3">
    <source>
        <dbReference type="ARBA" id="ARBA00023015"/>
    </source>
</evidence>
<dbReference type="GO" id="GO:0003677">
    <property type="term" value="F:DNA binding"/>
    <property type="evidence" value="ECO:0007669"/>
    <property type="project" value="UniProtKB-KW"/>
</dbReference>
<evidence type="ECO:0000256" key="2">
    <source>
        <dbReference type="ARBA" id="ARBA00022898"/>
    </source>
</evidence>
<dbReference type="CDD" id="cd00609">
    <property type="entry name" value="AAT_like"/>
    <property type="match status" value="1"/>
</dbReference>
<dbReference type="InterPro" id="IPR036388">
    <property type="entry name" value="WH-like_DNA-bd_sf"/>
</dbReference>
<comment type="similarity">
    <text evidence="1">In the C-terminal section; belongs to the class-I pyridoxal-phosphate-dependent aminotransferase family.</text>
</comment>
<dbReference type="CDD" id="cd07377">
    <property type="entry name" value="WHTH_GntR"/>
    <property type="match status" value="1"/>
</dbReference>
<name>A0A2K9N764_9PROT</name>
<proteinExistence type="inferred from homology"/>
<dbReference type="InterPro" id="IPR051446">
    <property type="entry name" value="HTH_trans_reg/aminotransferase"/>
</dbReference>
<protein>
    <submittedName>
        <fullName evidence="7">PLP-dependent aminotransferase family protein</fullName>
    </submittedName>
</protein>
<dbReference type="GO" id="GO:0008483">
    <property type="term" value="F:transaminase activity"/>
    <property type="evidence" value="ECO:0007669"/>
    <property type="project" value="UniProtKB-KW"/>
</dbReference>
<keyword evidence="4" id="KW-0238">DNA-binding</keyword>
<keyword evidence="7" id="KW-0032">Aminotransferase</keyword>
<keyword evidence="3" id="KW-0805">Transcription regulation</keyword>
<evidence type="ECO:0000259" key="6">
    <source>
        <dbReference type="PROSITE" id="PS50949"/>
    </source>
</evidence>
<dbReference type="PROSITE" id="PS50949">
    <property type="entry name" value="HTH_GNTR"/>
    <property type="match status" value="1"/>
</dbReference>
<accession>A0A2K9N764</accession>
<dbReference type="Proteomes" id="UP000234752">
    <property type="component" value="Chromosome eg_1"/>
</dbReference>
<dbReference type="InterPro" id="IPR036390">
    <property type="entry name" value="WH_DNA-bd_sf"/>
</dbReference>
<dbReference type="Pfam" id="PF00392">
    <property type="entry name" value="GntR"/>
    <property type="match status" value="1"/>
</dbReference>
<keyword evidence="2" id="KW-0663">Pyridoxal phosphate</keyword>
<dbReference type="PANTHER" id="PTHR46577">
    <property type="entry name" value="HTH-TYPE TRANSCRIPTIONAL REGULATORY PROTEIN GABR"/>
    <property type="match status" value="1"/>
</dbReference>
<evidence type="ECO:0000256" key="4">
    <source>
        <dbReference type="ARBA" id="ARBA00023125"/>
    </source>
</evidence>
<dbReference type="SMART" id="SM00345">
    <property type="entry name" value="HTH_GNTR"/>
    <property type="match status" value="1"/>
</dbReference>
<reference evidence="7 8" key="1">
    <citation type="submission" date="2017-12" db="EMBL/GenBank/DDBJ databases">
        <title>Genomes of bacteria within cyanobacterial aggregates.</title>
        <authorList>
            <person name="Cai H."/>
        </authorList>
    </citation>
    <scope>NUCLEOTIDE SEQUENCE [LARGE SCALE GENOMIC DNA]</scope>
    <source>
        <strain evidence="7 8">TH16</strain>
    </source>
</reference>
<keyword evidence="7" id="KW-0808">Transferase</keyword>
<dbReference type="KEGG" id="ncb:C0V82_01015"/>
<dbReference type="EMBL" id="CP025611">
    <property type="protein sequence ID" value="AUN28988.1"/>
    <property type="molecule type" value="Genomic_DNA"/>
</dbReference>
<gene>
    <name evidence="7" type="ORF">C0V82_01015</name>
</gene>
<dbReference type="Gene3D" id="3.40.640.10">
    <property type="entry name" value="Type I PLP-dependent aspartate aminotransferase-like (Major domain)"/>
    <property type="match status" value="1"/>
</dbReference>
<organism evidence="7 8">
    <name type="scientific">Niveispirillum cyanobacteriorum</name>
    <dbReference type="NCBI Taxonomy" id="1612173"/>
    <lineage>
        <taxon>Bacteria</taxon>
        <taxon>Pseudomonadati</taxon>
        <taxon>Pseudomonadota</taxon>
        <taxon>Alphaproteobacteria</taxon>
        <taxon>Rhodospirillales</taxon>
        <taxon>Azospirillaceae</taxon>
        <taxon>Niveispirillum</taxon>
    </lineage>
</organism>
<dbReference type="AlphaFoldDB" id="A0A2K9N764"/>
<dbReference type="GO" id="GO:0030170">
    <property type="term" value="F:pyridoxal phosphate binding"/>
    <property type="evidence" value="ECO:0007669"/>
    <property type="project" value="InterPro"/>
</dbReference>
<dbReference type="SUPFAM" id="SSF53383">
    <property type="entry name" value="PLP-dependent transferases"/>
    <property type="match status" value="1"/>
</dbReference>
<dbReference type="SUPFAM" id="SSF46785">
    <property type="entry name" value="Winged helix' DNA-binding domain"/>
    <property type="match status" value="1"/>
</dbReference>
<dbReference type="InterPro" id="IPR015421">
    <property type="entry name" value="PyrdxlP-dep_Trfase_major"/>
</dbReference>
<keyword evidence="8" id="KW-1185">Reference proteome</keyword>
<dbReference type="PRINTS" id="PR00035">
    <property type="entry name" value="HTHGNTR"/>
</dbReference>
<evidence type="ECO:0000313" key="7">
    <source>
        <dbReference type="EMBL" id="AUN28988.1"/>
    </source>
</evidence>
<dbReference type="GO" id="GO:0003700">
    <property type="term" value="F:DNA-binding transcription factor activity"/>
    <property type="evidence" value="ECO:0007669"/>
    <property type="project" value="InterPro"/>
</dbReference>
<evidence type="ECO:0000256" key="5">
    <source>
        <dbReference type="ARBA" id="ARBA00023163"/>
    </source>
</evidence>